<feature type="region of interest" description="Disordered" evidence="6">
    <location>
        <begin position="505"/>
        <end position="549"/>
    </location>
</feature>
<evidence type="ECO:0008006" key="9">
    <source>
        <dbReference type="Google" id="ProtNLM"/>
    </source>
</evidence>
<keyword evidence="4" id="KW-0804">Transcription</keyword>
<feature type="compositionally biased region" description="Acidic residues" evidence="6">
    <location>
        <begin position="512"/>
        <end position="525"/>
    </location>
</feature>
<feature type="region of interest" description="Disordered" evidence="6">
    <location>
        <begin position="562"/>
        <end position="593"/>
    </location>
</feature>
<dbReference type="GO" id="GO:0006338">
    <property type="term" value="P:chromatin remodeling"/>
    <property type="evidence" value="ECO:0007669"/>
    <property type="project" value="InterPro"/>
</dbReference>
<reference evidence="7 8" key="1">
    <citation type="submission" date="2018-02" db="EMBL/GenBank/DDBJ databases">
        <title>Draft genome sequences of Elsinoe sp., causing black scab on jojoba.</title>
        <authorList>
            <person name="Stodart B."/>
            <person name="Jeffress S."/>
            <person name="Ash G."/>
            <person name="Arun Chinnappa K."/>
        </authorList>
    </citation>
    <scope>NUCLEOTIDE SEQUENCE [LARGE SCALE GENOMIC DNA]</scope>
    <source>
        <strain evidence="7 8">Hillstone_2</strain>
    </source>
</reference>
<keyword evidence="5" id="KW-0539">Nucleus</keyword>
<dbReference type="AlphaFoldDB" id="A0A4U7B2S9"/>
<name>A0A4U7B2S9_9PEZI</name>
<dbReference type="GO" id="GO:0000228">
    <property type="term" value="C:nuclear chromosome"/>
    <property type="evidence" value="ECO:0007669"/>
    <property type="project" value="InterPro"/>
</dbReference>
<evidence type="ECO:0000256" key="6">
    <source>
        <dbReference type="SAM" id="MobiDB-lite"/>
    </source>
</evidence>
<comment type="similarity">
    <text evidence="2">Belongs to the SNF5 family.</text>
</comment>
<evidence type="ECO:0000313" key="7">
    <source>
        <dbReference type="EMBL" id="TKX21617.1"/>
    </source>
</evidence>
<accession>A0A4U7B2S9</accession>
<feature type="compositionally biased region" description="Polar residues" evidence="6">
    <location>
        <begin position="530"/>
        <end position="541"/>
    </location>
</feature>
<evidence type="ECO:0000313" key="8">
    <source>
        <dbReference type="Proteomes" id="UP000308133"/>
    </source>
</evidence>
<dbReference type="InterPro" id="IPR006939">
    <property type="entry name" value="SNF5"/>
</dbReference>
<evidence type="ECO:0000256" key="4">
    <source>
        <dbReference type="ARBA" id="ARBA00023163"/>
    </source>
</evidence>
<keyword evidence="3" id="KW-0805">Transcription regulation</keyword>
<comment type="caution">
    <text evidence="7">The sequence shown here is derived from an EMBL/GenBank/DDBJ whole genome shotgun (WGS) entry which is preliminary data.</text>
</comment>
<evidence type="ECO:0000256" key="3">
    <source>
        <dbReference type="ARBA" id="ARBA00023015"/>
    </source>
</evidence>
<gene>
    <name evidence="7" type="ORF">C1H76_6113</name>
</gene>
<proteinExistence type="inferred from homology"/>
<feature type="compositionally biased region" description="Basic and acidic residues" evidence="6">
    <location>
        <begin position="642"/>
        <end position="652"/>
    </location>
</feature>
<evidence type="ECO:0000256" key="1">
    <source>
        <dbReference type="ARBA" id="ARBA00004123"/>
    </source>
</evidence>
<dbReference type="PANTHER" id="PTHR10019">
    <property type="entry name" value="SNF5"/>
    <property type="match status" value="1"/>
</dbReference>
<feature type="compositionally biased region" description="Polar residues" evidence="6">
    <location>
        <begin position="108"/>
        <end position="121"/>
    </location>
</feature>
<feature type="compositionally biased region" description="Low complexity" evidence="6">
    <location>
        <begin position="664"/>
        <end position="675"/>
    </location>
</feature>
<comment type="subcellular location">
    <subcellularLocation>
        <location evidence="1">Nucleus</location>
    </subcellularLocation>
</comment>
<feature type="compositionally biased region" description="Low complexity" evidence="6">
    <location>
        <begin position="28"/>
        <end position="51"/>
    </location>
</feature>
<feature type="region of interest" description="Disordered" evidence="6">
    <location>
        <begin position="1"/>
        <end position="125"/>
    </location>
</feature>
<dbReference type="Proteomes" id="UP000308133">
    <property type="component" value="Unassembled WGS sequence"/>
</dbReference>
<evidence type="ECO:0000256" key="2">
    <source>
        <dbReference type="ARBA" id="ARBA00010239"/>
    </source>
</evidence>
<dbReference type="Pfam" id="PF04855">
    <property type="entry name" value="SNF5"/>
    <property type="match status" value="1"/>
</dbReference>
<dbReference type="EMBL" id="PTQR01000080">
    <property type="protein sequence ID" value="TKX21617.1"/>
    <property type="molecule type" value="Genomic_DNA"/>
</dbReference>
<organism evidence="7 8">
    <name type="scientific">Elsinoe australis</name>
    <dbReference type="NCBI Taxonomy" id="40998"/>
    <lineage>
        <taxon>Eukaryota</taxon>
        <taxon>Fungi</taxon>
        <taxon>Dikarya</taxon>
        <taxon>Ascomycota</taxon>
        <taxon>Pezizomycotina</taxon>
        <taxon>Dothideomycetes</taxon>
        <taxon>Dothideomycetidae</taxon>
        <taxon>Myriangiales</taxon>
        <taxon>Elsinoaceae</taxon>
        <taxon>Elsinoe</taxon>
    </lineage>
</organism>
<evidence type="ECO:0000256" key="5">
    <source>
        <dbReference type="ARBA" id="ARBA00023242"/>
    </source>
</evidence>
<feature type="region of interest" description="Disordered" evidence="6">
    <location>
        <begin position="641"/>
        <end position="695"/>
    </location>
</feature>
<protein>
    <recommendedName>
        <fullName evidence="9">SWI/SNF chromatin-remodeling complex subunit snf5</fullName>
    </recommendedName>
</protein>
<sequence>MTSPSPHQAGFFNGQPFNLSQPPPSRRPPSAAGSVSGQRQPSASQSPSMSQHNFVDPTEAIRQGKQRAREQMAAQGFDARPGSSGQTAFNDAGQANGAVMTRKRSRSGSRIQHQPNTNATGKNIPIEDDHSKALLFDYMQRDALGENQIFEQSQEVQELAAQKRELAIHYQQELGKVKGQLRGRAIMDITGDLKPQVIYPSSRKRPGNRRTDELRVSRKSARQQAETAEELVPLRLEIELEKMRLRDTLTWNLHDRTVQLKLFAETLVEDLQIPMEQRQNIIRTVQNELKDQLENFYPPVYPLADTSDPGQPYWAHKNDDMRINIRLNITVGHITLVDQFEWDINNPDNNPEDFAQQMARDLSLSGEFTTAIAHSIREQSQLYIKSLYLSNYEFDGRLIEDPDIRDNLLSSPMHSVFRPHQMQKDFSPFLYELSEADLEKTELSLLREQRAQKRQLNRRGGPALPDLKDRQRTARSLVVSAVIPGAAETLEASGVLKIRRATNRGRKKTLDDGSDDSDVDMDDSGPDSPAPSTINIGTTARTRGMRGAASAAQVALRQSYGRSATPDLLEEQRPKAVGRRSGIGAGAEREGTEEPASLVVKLRIGKDRFKAWLAKKRIGQKPLSGFPTSLAVPVAAPAVQAVRKDEGKKDPATPKMRGGTLPGAQQAEAAAAAAETPRSEEGEIGEEGEGRYDDAGRVLVERTPREGENPPPPPPWLLTALANLQSRYPTSSFTPLMRFSTLNAATLDPIRYDVTALPAGSAPPSGTIKDAEGKVLAEKARFAYLPRIRCNDCPGKLYTAQRQGTEEGFEVHLKMKKHRVNVEERLAGRKG</sequence>
<feature type="region of interest" description="Disordered" evidence="6">
    <location>
        <begin position="200"/>
        <end position="222"/>
    </location>
</feature>